<evidence type="ECO:0000313" key="3">
    <source>
        <dbReference type="EMBL" id="ECR1613900.1"/>
    </source>
</evidence>
<accession>A0A5Z0DC30</accession>
<dbReference type="EMBL" id="AAKEOA010000007">
    <property type="protein sequence ID" value="ECR1613900.1"/>
    <property type="molecule type" value="Genomic_DNA"/>
</dbReference>
<dbReference type="EMBL" id="AAKDMM010000009">
    <property type="protein sequence ID" value="ECQ9106473.1"/>
    <property type="molecule type" value="Genomic_DNA"/>
</dbReference>
<name>A0A5Z0DC30_CAMJU</name>
<gene>
    <name evidence="2" type="ORF">F0F31_06460</name>
    <name evidence="1" type="ORF">F0G84_01105</name>
    <name evidence="3" type="ORF">F0K10_03890</name>
</gene>
<reference evidence="1" key="1">
    <citation type="submission" date="2019-08" db="EMBL/GenBank/DDBJ databases">
        <authorList>
            <person name="Ashton P.M."/>
            <person name="Dallman T."/>
            <person name="Nair S."/>
            <person name="De Pinna E."/>
            <person name="Peters T."/>
            <person name="Grant K."/>
        </authorList>
    </citation>
    <scope>NUCLEOTIDE SEQUENCE</scope>
    <source>
        <strain evidence="3">228931</strain>
        <strain evidence="2">241882</strain>
        <strain evidence="1">241940</strain>
    </source>
</reference>
<dbReference type="EMBL" id="AAKDJR010000003">
    <property type="protein sequence ID" value="ECQ8878080.1"/>
    <property type="molecule type" value="Genomic_DNA"/>
</dbReference>
<organism evidence="1">
    <name type="scientific">Campylobacter jejuni</name>
    <dbReference type="NCBI Taxonomy" id="197"/>
    <lineage>
        <taxon>Bacteria</taxon>
        <taxon>Pseudomonadati</taxon>
        <taxon>Campylobacterota</taxon>
        <taxon>Epsilonproteobacteria</taxon>
        <taxon>Campylobacterales</taxon>
        <taxon>Campylobacteraceae</taxon>
        <taxon>Campylobacter</taxon>
    </lineage>
</organism>
<dbReference type="AlphaFoldDB" id="A0A5Z0DC30"/>
<evidence type="ECO:0000313" key="2">
    <source>
        <dbReference type="EMBL" id="ECQ9106473.1"/>
    </source>
</evidence>
<protein>
    <submittedName>
        <fullName evidence="1">Uncharacterized protein</fullName>
    </submittedName>
</protein>
<proteinExistence type="predicted"/>
<sequence length="75" mass="8763">MDLEKDIFELDISALVRDSIEEALEYEESNNIGENSNHCDEETKKYYLGLANNDKEALLKKKFLIDEFIKDNAFE</sequence>
<evidence type="ECO:0000313" key="1">
    <source>
        <dbReference type="EMBL" id="ECQ8878080.1"/>
    </source>
</evidence>
<dbReference type="RefSeq" id="WP_002865775.1">
    <property type="nucleotide sequence ID" value="NZ_CABMKN010000002.1"/>
</dbReference>
<comment type="caution">
    <text evidence="1">The sequence shown here is derived from an EMBL/GenBank/DDBJ whole genome shotgun (WGS) entry which is preliminary data.</text>
</comment>